<name>A0A8S9Z5Z6_9TREM</name>
<dbReference type="EMBL" id="JTDE01000553">
    <property type="protein sequence ID" value="KAF7260946.1"/>
    <property type="molecule type" value="Genomic_DNA"/>
</dbReference>
<gene>
    <name evidence="1" type="ORF">EG68_01739</name>
</gene>
<keyword evidence="2" id="KW-1185">Reference proteome</keyword>
<organism evidence="1 2">
    <name type="scientific">Paragonimus skrjabini miyazakii</name>
    <dbReference type="NCBI Taxonomy" id="59628"/>
    <lineage>
        <taxon>Eukaryota</taxon>
        <taxon>Metazoa</taxon>
        <taxon>Spiralia</taxon>
        <taxon>Lophotrochozoa</taxon>
        <taxon>Platyhelminthes</taxon>
        <taxon>Trematoda</taxon>
        <taxon>Digenea</taxon>
        <taxon>Plagiorchiida</taxon>
        <taxon>Troglotremata</taxon>
        <taxon>Troglotrematidae</taxon>
        <taxon>Paragonimus</taxon>
    </lineage>
</organism>
<evidence type="ECO:0000313" key="1">
    <source>
        <dbReference type="EMBL" id="KAF7260946.1"/>
    </source>
</evidence>
<dbReference type="AlphaFoldDB" id="A0A8S9Z5Z6"/>
<accession>A0A8S9Z5Z6</accession>
<evidence type="ECO:0000313" key="2">
    <source>
        <dbReference type="Proteomes" id="UP000822476"/>
    </source>
</evidence>
<dbReference type="Proteomes" id="UP000822476">
    <property type="component" value="Unassembled WGS sequence"/>
</dbReference>
<sequence>MRLNNLSRPKSPTSETAAALPSSFSLMAKKLTSMLSSLGCMQPDPASSSNAKIMIVGSEPSQMNQTCMTRKHA</sequence>
<protein>
    <submittedName>
        <fullName evidence="1">Uncharacterized protein</fullName>
    </submittedName>
</protein>
<comment type="caution">
    <text evidence="1">The sequence shown here is derived from an EMBL/GenBank/DDBJ whole genome shotgun (WGS) entry which is preliminary data.</text>
</comment>
<reference evidence="1" key="1">
    <citation type="submission" date="2019-07" db="EMBL/GenBank/DDBJ databases">
        <title>Annotation for the trematode Paragonimus miyazaki's.</title>
        <authorList>
            <person name="Choi Y.-J."/>
        </authorList>
    </citation>
    <scope>NUCLEOTIDE SEQUENCE</scope>
    <source>
        <strain evidence="1">Japan</strain>
    </source>
</reference>
<proteinExistence type="predicted"/>